<keyword evidence="1" id="KW-0732">Signal</keyword>
<reference evidence="2" key="1">
    <citation type="submission" date="2013-08" db="EMBL/GenBank/DDBJ databases">
        <title>The neuropeptide complement of the marine annelid Platynereis dumerilii.</title>
        <authorList>
            <person name="Conzelmann M."/>
            <person name="Williams E.A."/>
            <person name="Krug K."/>
            <person name="Franz-Wachtel M."/>
            <person name="Macek B."/>
            <person name="Jekely G."/>
        </authorList>
    </citation>
    <scope>NUCLEOTIDE SEQUENCE</scope>
</reference>
<sequence>MMRLWVVYLTVCVMMLFAFFPHVCHSQLTQSLGWGSAGSSGKRSVKSPIYYGDDDDYDYDVRQVRKNRLTLSEALCSQDEKDAISKIKKLIQREVVRQRYCNRKK</sequence>
<dbReference type="GO" id="GO:0007218">
    <property type="term" value="P:neuropeptide signaling pathway"/>
    <property type="evidence" value="ECO:0007669"/>
    <property type="project" value="UniProtKB-KW"/>
</dbReference>
<name>V5TCD4_PLADU</name>
<dbReference type="EMBL" id="KF515936">
    <property type="protein sequence ID" value="AHB62375.1"/>
    <property type="molecule type" value="mRNA"/>
</dbReference>
<evidence type="ECO:0000256" key="1">
    <source>
        <dbReference type="SAM" id="SignalP"/>
    </source>
</evidence>
<protein>
    <submittedName>
        <fullName evidence="2">Adipokinetic hormone 1 neuropeptide 2</fullName>
    </submittedName>
</protein>
<keyword evidence="2" id="KW-0527">Neuropeptide</keyword>
<feature type="signal peptide" evidence="1">
    <location>
        <begin position="1"/>
        <end position="26"/>
    </location>
</feature>
<accession>V5TCD4</accession>
<feature type="chain" id="PRO_5004741817" evidence="1">
    <location>
        <begin position="27"/>
        <end position="105"/>
    </location>
</feature>
<organism evidence="2">
    <name type="scientific">Platynereis dumerilii</name>
    <name type="common">Dumeril's clam worm</name>
    <dbReference type="NCBI Taxonomy" id="6359"/>
    <lineage>
        <taxon>Eukaryota</taxon>
        <taxon>Metazoa</taxon>
        <taxon>Spiralia</taxon>
        <taxon>Lophotrochozoa</taxon>
        <taxon>Annelida</taxon>
        <taxon>Polychaeta</taxon>
        <taxon>Errantia</taxon>
        <taxon>Phyllodocida</taxon>
        <taxon>Nereididae</taxon>
        <taxon>Platynereis</taxon>
    </lineage>
</organism>
<dbReference type="AlphaFoldDB" id="V5TCD4"/>
<evidence type="ECO:0000313" key="2">
    <source>
        <dbReference type="EMBL" id="AHB62375.1"/>
    </source>
</evidence>
<proteinExistence type="evidence at transcript level"/>